<accession>A0A3G4ZUS8</accession>
<name>A0A3G4ZUS8_9VIRU</name>
<proteinExistence type="predicted"/>
<feature type="region of interest" description="Disordered" evidence="1">
    <location>
        <begin position="19"/>
        <end position="46"/>
    </location>
</feature>
<dbReference type="EMBL" id="MK072087">
    <property type="protein sequence ID" value="AYV78658.1"/>
    <property type="molecule type" value="Genomic_DNA"/>
</dbReference>
<evidence type="ECO:0000256" key="1">
    <source>
        <dbReference type="SAM" id="MobiDB-lite"/>
    </source>
</evidence>
<protein>
    <submittedName>
        <fullName evidence="2">Uncharacterized protein</fullName>
    </submittedName>
</protein>
<gene>
    <name evidence="2" type="ORF">Edafosvirus22_15</name>
</gene>
<sequence>MAQNAKKFSDIVVAWSEKKSSAGPAGPAVPRSATHPQIVPPSVPPTPPSKWANLVKSWIPEQPKKIVKQVVKYVPVHVSHITPRKVFRKPFQQKKEKSKLIPKILEPVNEEKFISPSDDSDLRNIMLEKQKAQTKTFNDAIMKKTNLDEKSIKTKALSDIINAINSPFPPVISDIICNFMSEFEVHSLLRQIYCPFNMERILSDICMMAKEIFKAKFKKMDKFYGPIRIEELHQYIDGAVKQTNIFVDSSGYGHGKRYTIAQFQYMEKKYFIYWVYRSGSCPHCDSDEYLSDQIHSSKQSTIFKLLMDDLNKKIVRGIMCENLDNLLYMIFFMDTYLWNEIISELKGIPYVEPSQNFLDCIQQNDDNDD</sequence>
<organism evidence="2">
    <name type="scientific">Edafosvirus sp</name>
    <dbReference type="NCBI Taxonomy" id="2487765"/>
    <lineage>
        <taxon>Viruses</taxon>
        <taxon>Varidnaviria</taxon>
        <taxon>Bamfordvirae</taxon>
        <taxon>Nucleocytoviricota</taxon>
        <taxon>Megaviricetes</taxon>
        <taxon>Imitervirales</taxon>
        <taxon>Mimiviridae</taxon>
        <taxon>Klosneuvirinae</taxon>
    </lineage>
</organism>
<reference evidence="2" key="1">
    <citation type="submission" date="2018-10" db="EMBL/GenBank/DDBJ databases">
        <title>Hidden diversity of soil giant viruses.</title>
        <authorList>
            <person name="Schulz F."/>
            <person name="Alteio L."/>
            <person name="Goudeau D."/>
            <person name="Ryan E.M."/>
            <person name="Malmstrom R.R."/>
            <person name="Blanchard J."/>
            <person name="Woyke T."/>
        </authorList>
    </citation>
    <scope>NUCLEOTIDE SEQUENCE</scope>
    <source>
        <strain evidence="2">EDV1</strain>
    </source>
</reference>
<evidence type="ECO:0000313" key="2">
    <source>
        <dbReference type="EMBL" id="AYV78658.1"/>
    </source>
</evidence>